<dbReference type="Proteomes" id="UP001235939">
    <property type="component" value="Chromosome 03"/>
</dbReference>
<name>A0ABY6K6V8_9ARAC</name>
<dbReference type="InterPro" id="IPR036179">
    <property type="entry name" value="Ig-like_dom_sf"/>
</dbReference>
<dbReference type="Gene3D" id="2.60.40.10">
    <property type="entry name" value="Immunoglobulins"/>
    <property type="match status" value="1"/>
</dbReference>
<organism evidence="3 4">
    <name type="scientific">Cordylochernes scorpioides</name>
    <dbReference type="NCBI Taxonomy" id="51811"/>
    <lineage>
        <taxon>Eukaryota</taxon>
        <taxon>Metazoa</taxon>
        <taxon>Ecdysozoa</taxon>
        <taxon>Arthropoda</taxon>
        <taxon>Chelicerata</taxon>
        <taxon>Arachnida</taxon>
        <taxon>Pseudoscorpiones</taxon>
        <taxon>Cheliferoidea</taxon>
        <taxon>Chernetidae</taxon>
        <taxon>Cordylochernes</taxon>
    </lineage>
</organism>
<reference evidence="3 4" key="1">
    <citation type="submission" date="2022-01" db="EMBL/GenBank/DDBJ databases">
        <title>A chromosomal length assembly of Cordylochernes scorpioides.</title>
        <authorList>
            <person name="Zeh D."/>
            <person name="Zeh J."/>
        </authorList>
    </citation>
    <scope>NUCLEOTIDE SEQUENCE [LARGE SCALE GENOMIC DNA]</scope>
    <source>
        <strain evidence="3">IN4F17</strain>
        <tissue evidence="3">Whole Body</tissue>
    </source>
</reference>
<protein>
    <recommendedName>
        <fullName evidence="2">EGF-like domain-containing protein</fullName>
    </recommendedName>
</protein>
<feature type="domain" description="EGF-like" evidence="2">
    <location>
        <begin position="105"/>
        <end position="136"/>
    </location>
</feature>
<dbReference type="InterPro" id="IPR013783">
    <property type="entry name" value="Ig-like_fold"/>
</dbReference>
<keyword evidence="1" id="KW-0245">EGF-like domain</keyword>
<evidence type="ECO:0000313" key="3">
    <source>
        <dbReference type="EMBL" id="UYV64572.1"/>
    </source>
</evidence>
<dbReference type="PANTHER" id="PTHR24035">
    <property type="entry name" value="MULTIPLE EPIDERMAL GROWTH FACTOR-LIKE DOMAINS PROTEIN"/>
    <property type="match status" value="1"/>
</dbReference>
<gene>
    <name evidence="3" type="ORF">LAZ67_3001205</name>
</gene>
<dbReference type="EMBL" id="CP092865">
    <property type="protein sequence ID" value="UYV64572.1"/>
    <property type="molecule type" value="Genomic_DNA"/>
</dbReference>
<evidence type="ECO:0000256" key="1">
    <source>
        <dbReference type="PROSITE-ProRule" id="PRU00076"/>
    </source>
</evidence>
<evidence type="ECO:0000313" key="4">
    <source>
        <dbReference type="Proteomes" id="UP001235939"/>
    </source>
</evidence>
<dbReference type="PANTHER" id="PTHR24035:SF109">
    <property type="entry name" value="PROTEIN DRAPER"/>
    <property type="match status" value="1"/>
</dbReference>
<proteinExistence type="predicted"/>
<comment type="caution">
    <text evidence="1">Lacks conserved residue(s) required for the propagation of feature annotation.</text>
</comment>
<accession>A0ABY6K6V8</accession>
<dbReference type="PROSITE" id="PS50026">
    <property type="entry name" value="EGF_3"/>
    <property type="match status" value="1"/>
</dbReference>
<dbReference type="InterPro" id="IPR000742">
    <property type="entry name" value="EGF"/>
</dbReference>
<evidence type="ECO:0000259" key="2">
    <source>
        <dbReference type="PROSITE" id="PS50026"/>
    </source>
</evidence>
<dbReference type="Gene3D" id="2.10.25.10">
    <property type="entry name" value="Laminin"/>
    <property type="match status" value="1"/>
</dbReference>
<sequence>MKIKADIHFAYFLPERHHIVVNIGEAVTIRMEQRVVKNIAYRWRRNGQHLPGTDNLLALPLDNVTLQDAGIYEIFYEGLRGQGLHGMARLIVRSCPAGKYGAACDQDCPPCYNGGVCHDTWGSCICPAGFMGNDCQQ</sequence>
<dbReference type="PROSITE" id="PS01186">
    <property type="entry name" value="EGF_2"/>
    <property type="match status" value="1"/>
</dbReference>
<feature type="non-terminal residue" evidence="3">
    <location>
        <position position="1"/>
    </location>
</feature>
<keyword evidence="4" id="KW-1185">Reference proteome</keyword>
<dbReference type="SUPFAM" id="SSF48726">
    <property type="entry name" value="Immunoglobulin"/>
    <property type="match status" value="1"/>
</dbReference>
<dbReference type="CDD" id="cd00054">
    <property type="entry name" value="EGF_CA"/>
    <property type="match status" value="1"/>
</dbReference>
<dbReference type="PROSITE" id="PS00022">
    <property type="entry name" value="EGF_1"/>
    <property type="match status" value="1"/>
</dbReference>
<dbReference type="SMART" id="SM00181">
    <property type="entry name" value="EGF"/>
    <property type="match status" value="1"/>
</dbReference>
<keyword evidence="1" id="KW-1015">Disulfide bond</keyword>
<dbReference type="InterPro" id="IPR052108">
    <property type="entry name" value="MEGF/SIB"/>
</dbReference>
<feature type="disulfide bond" evidence="1">
    <location>
        <begin position="126"/>
        <end position="135"/>
    </location>
</feature>